<comment type="caution">
    <text evidence="5">The sequence shown here is derived from an EMBL/GenBank/DDBJ whole genome shotgun (WGS) entry which is preliminary data.</text>
</comment>
<feature type="compositionally biased region" description="Low complexity" evidence="3">
    <location>
        <begin position="61"/>
        <end position="79"/>
    </location>
</feature>
<dbReference type="SMART" id="SM00513">
    <property type="entry name" value="SAP"/>
    <property type="match status" value="1"/>
</dbReference>
<dbReference type="PANTHER" id="PTHR46551">
    <property type="entry name" value="SAP DOMAIN-CONTAINING RIBONUCLEOPROTEIN"/>
    <property type="match status" value="1"/>
</dbReference>
<dbReference type="GO" id="GO:0005634">
    <property type="term" value="C:nucleus"/>
    <property type="evidence" value="ECO:0007669"/>
    <property type="project" value="TreeGrafter"/>
</dbReference>
<name>A0A9N8JXI0_9PEZI</name>
<dbReference type="InterPro" id="IPR036361">
    <property type="entry name" value="SAP_dom_sf"/>
</dbReference>
<dbReference type="SUPFAM" id="SSF68906">
    <property type="entry name" value="SAP domain"/>
    <property type="match status" value="1"/>
</dbReference>
<dbReference type="PROSITE" id="PS50800">
    <property type="entry name" value="SAP"/>
    <property type="match status" value="1"/>
</dbReference>
<dbReference type="AlphaFoldDB" id="A0A9N8JXI0"/>
<keyword evidence="1" id="KW-0597">Phosphoprotein</keyword>
<accession>A0A9N8JXI0</accession>
<evidence type="ECO:0000313" key="5">
    <source>
        <dbReference type="EMBL" id="CAD0094101.1"/>
    </source>
</evidence>
<evidence type="ECO:0000259" key="4">
    <source>
        <dbReference type="PROSITE" id="PS50800"/>
    </source>
</evidence>
<dbReference type="Pfam" id="PF02037">
    <property type="entry name" value="SAP"/>
    <property type="match status" value="1"/>
</dbReference>
<feature type="compositionally biased region" description="Basic and acidic residues" evidence="3">
    <location>
        <begin position="219"/>
        <end position="244"/>
    </location>
</feature>
<feature type="compositionally biased region" description="Basic and acidic residues" evidence="3">
    <location>
        <begin position="198"/>
        <end position="208"/>
    </location>
</feature>
<evidence type="ECO:0000313" key="6">
    <source>
        <dbReference type="Proteomes" id="UP000716446"/>
    </source>
</evidence>
<dbReference type="InterPro" id="IPR003034">
    <property type="entry name" value="SAP_dom"/>
</dbReference>
<feature type="region of interest" description="Disordered" evidence="3">
    <location>
        <begin position="17"/>
        <end position="285"/>
    </location>
</feature>
<protein>
    <recommendedName>
        <fullName evidence="4">SAP domain-containing protein</fullName>
    </recommendedName>
</protein>
<feature type="compositionally biased region" description="Acidic residues" evidence="3">
    <location>
        <begin position="51"/>
        <end position="60"/>
    </location>
</feature>
<dbReference type="EMBL" id="CAIJEN010000014">
    <property type="protein sequence ID" value="CAD0094101.1"/>
    <property type="molecule type" value="Genomic_DNA"/>
</dbReference>
<keyword evidence="6" id="KW-1185">Reference proteome</keyword>
<reference evidence="5" key="1">
    <citation type="submission" date="2020-06" db="EMBL/GenBank/DDBJ databases">
        <authorList>
            <person name="Onetto C."/>
        </authorList>
    </citation>
    <scope>NUCLEOTIDE SEQUENCE</scope>
</reference>
<dbReference type="Pfam" id="PF18592">
    <property type="entry name" value="Tho1_MOS11_C"/>
    <property type="match status" value="1"/>
</dbReference>
<organism evidence="5 6">
    <name type="scientific">Aureobasidium vineae</name>
    <dbReference type="NCBI Taxonomy" id="2773715"/>
    <lineage>
        <taxon>Eukaryota</taxon>
        <taxon>Fungi</taxon>
        <taxon>Dikarya</taxon>
        <taxon>Ascomycota</taxon>
        <taxon>Pezizomycotina</taxon>
        <taxon>Dothideomycetes</taxon>
        <taxon>Dothideomycetidae</taxon>
        <taxon>Dothideales</taxon>
        <taxon>Saccotheciaceae</taxon>
        <taxon>Aureobasidium</taxon>
    </lineage>
</organism>
<feature type="compositionally biased region" description="Basic and acidic residues" evidence="3">
    <location>
        <begin position="263"/>
        <end position="274"/>
    </location>
</feature>
<feature type="compositionally biased region" description="Polar residues" evidence="3">
    <location>
        <begin position="116"/>
        <end position="129"/>
    </location>
</feature>
<feature type="compositionally biased region" description="Low complexity" evidence="3">
    <location>
        <begin position="252"/>
        <end position="262"/>
    </location>
</feature>
<dbReference type="Proteomes" id="UP000716446">
    <property type="component" value="Unassembled WGS sequence"/>
</dbReference>
<dbReference type="InterPro" id="IPR052240">
    <property type="entry name" value="SAP_domain_ribonucleoprotein"/>
</dbReference>
<dbReference type="Gene3D" id="1.10.720.30">
    <property type="entry name" value="SAP domain"/>
    <property type="match status" value="1"/>
</dbReference>
<proteinExistence type="inferred from homology"/>
<dbReference type="InterPro" id="IPR040746">
    <property type="entry name" value="THO1_MOS11_C"/>
</dbReference>
<feature type="domain" description="SAP" evidence="4">
    <location>
        <begin position="4"/>
        <end position="38"/>
    </location>
</feature>
<evidence type="ECO:0000256" key="3">
    <source>
        <dbReference type="SAM" id="MobiDB-lite"/>
    </source>
</evidence>
<dbReference type="PANTHER" id="PTHR46551:SF1">
    <property type="entry name" value="SAP DOMAIN-CONTAINING RIBONUCLEOPROTEIN"/>
    <property type="match status" value="1"/>
</dbReference>
<evidence type="ECO:0000256" key="1">
    <source>
        <dbReference type="ARBA" id="ARBA00022553"/>
    </source>
</evidence>
<sequence length="295" mass="31700">MTEYTKMKNADLEALLKERDLPHTGKKADLVKRLQDHDAQTASGDAPKNEDEIDWDEDDQPAAAASKATTDAAAVAIAAGGQGQPPNPQAVPNQQADIDPSQTDDLTVIQPAADASTAQPETANASAPSEAQPEEPAKPAVDFTSGLAKTTLDQEIEKRKARAKKFGMNEDEDEALKALERAKRFGNTDMPGKLNEALPERRERKRGAPADGEQQGATKKRENIEVKRENNDNNRRGGRRDGGRRGGAQTQAKAPAPAASAPAKKEKAPNERGRPGKGRGSQGKIRIIIIEWNAL</sequence>
<dbReference type="GO" id="GO:0016973">
    <property type="term" value="P:poly(A)+ mRNA export from nucleus"/>
    <property type="evidence" value="ECO:0007669"/>
    <property type="project" value="TreeGrafter"/>
</dbReference>
<evidence type="ECO:0000256" key="2">
    <source>
        <dbReference type="ARBA" id="ARBA00046328"/>
    </source>
</evidence>
<comment type="similarity">
    <text evidence="2">Belongs to the SAP domain-containing ribonucleoprotein family.</text>
</comment>
<gene>
    <name evidence="5" type="ORF">AWRI4619_LOCUS8199</name>
</gene>
<feature type="compositionally biased region" description="Basic and acidic residues" evidence="3">
    <location>
        <begin position="17"/>
        <end position="39"/>
    </location>
</feature>